<accession>A0A914QEF6</accession>
<protein>
    <submittedName>
        <fullName evidence="3">BTB domain-containing protein</fullName>
    </submittedName>
</protein>
<dbReference type="CDD" id="cd18186">
    <property type="entry name" value="BTB_POZ_ZBTB_KLHL-like"/>
    <property type="match status" value="1"/>
</dbReference>
<dbReference type="Proteomes" id="UP000887578">
    <property type="component" value="Unplaced"/>
</dbReference>
<dbReference type="WBParaSite" id="PDA_v2.g27771.t1">
    <property type="protein sequence ID" value="PDA_v2.g27771.t1"/>
    <property type="gene ID" value="PDA_v2.g27771"/>
</dbReference>
<reference evidence="3" key="1">
    <citation type="submission" date="2022-11" db="UniProtKB">
        <authorList>
            <consortium name="WormBaseParasite"/>
        </authorList>
    </citation>
    <scope>IDENTIFICATION</scope>
</reference>
<name>A0A914QEF6_9BILA</name>
<dbReference type="InterPro" id="IPR051481">
    <property type="entry name" value="BTB-POZ/Galectin-3-binding"/>
</dbReference>
<dbReference type="InterPro" id="IPR011333">
    <property type="entry name" value="SKP1/BTB/POZ_sf"/>
</dbReference>
<dbReference type="SUPFAM" id="SSF54695">
    <property type="entry name" value="POZ domain"/>
    <property type="match status" value="1"/>
</dbReference>
<evidence type="ECO:0000313" key="2">
    <source>
        <dbReference type="Proteomes" id="UP000887578"/>
    </source>
</evidence>
<dbReference type="PANTHER" id="PTHR24410:SF23">
    <property type="entry name" value="BTB DOMAIN-CONTAINING PROTEIN-RELATED"/>
    <property type="match status" value="1"/>
</dbReference>
<dbReference type="Gene3D" id="3.30.710.10">
    <property type="entry name" value="Potassium Channel Kv1.1, Chain A"/>
    <property type="match status" value="1"/>
</dbReference>
<dbReference type="PANTHER" id="PTHR24410">
    <property type="entry name" value="HL07962P-RELATED"/>
    <property type="match status" value="1"/>
</dbReference>
<evidence type="ECO:0000313" key="3">
    <source>
        <dbReference type="WBParaSite" id="PDA_v2.g27771.t1"/>
    </source>
</evidence>
<sequence>MSLASAFEKVFESKEGADCTFLVHNQELPAHQFILANRSPVLKAMIKGPMAPSTQRHEITDPQITFDDFNNFIKFIYTEKCEVSLENVEALFRLSDMYDVPSLSEFCANTLPKSLKLKNLLKFAKMGMALGNKSNVVNKCLNEVPNKVRYSSSGLQHESQSGMVWISPELVLEFVKYCPRTDSFKEEAVFEKTFEWAKGQCKEKNLEINAENLKEIMSPFVPYFDLEKINLGILTSTIYDYELIPEKQLLKRFVDYFKKEVKKHNPSPTYDMSSPYSYSLYDQY</sequence>
<dbReference type="PROSITE" id="PS50097">
    <property type="entry name" value="BTB"/>
    <property type="match status" value="1"/>
</dbReference>
<keyword evidence="2" id="KW-1185">Reference proteome</keyword>
<dbReference type="Pfam" id="PF00651">
    <property type="entry name" value="BTB"/>
    <property type="match status" value="1"/>
</dbReference>
<organism evidence="2 3">
    <name type="scientific">Panagrolaimus davidi</name>
    <dbReference type="NCBI Taxonomy" id="227884"/>
    <lineage>
        <taxon>Eukaryota</taxon>
        <taxon>Metazoa</taxon>
        <taxon>Ecdysozoa</taxon>
        <taxon>Nematoda</taxon>
        <taxon>Chromadorea</taxon>
        <taxon>Rhabditida</taxon>
        <taxon>Tylenchina</taxon>
        <taxon>Panagrolaimomorpha</taxon>
        <taxon>Panagrolaimoidea</taxon>
        <taxon>Panagrolaimidae</taxon>
        <taxon>Panagrolaimus</taxon>
    </lineage>
</organism>
<dbReference type="AlphaFoldDB" id="A0A914QEF6"/>
<dbReference type="InterPro" id="IPR000210">
    <property type="entry name" value="BTB/POZ_dom"/>
</dbReference>
<evidence type="ECO:0000259" key="1">
    <source>
        <dbReference type="PROSITE" id="PS50097"/>
    </source>
</evidence>
<dbReference type="SMART" id="SM00225">
    <property type="entry name" value="BTB"/>
    <property type="match status" value="1"/>
</dbReference>
<proteinExistence type="predicted"/>
<feature type="domain" description="BTB" evidence="1">
    <location>
        <begin position="17"/>
        <end position="85"/>
    </location>
</feature>